<dbReference type="PANTHER" id="PTHR47615">
    <property type="entry name" value="COILED-COIL DOMAIN-CONTAINING PROTEIN 158"/>
    <property type="match status" value="1"/>
</dbReference>
<organism evidence="2 3">
    <name type="scientific">Danionella cerebrum</name>
    <dbReference type="NCBI Taxonomy" id="2873325"/>
    <lineage>
        <taxon>Eukaryota</taxon>
        <taxon>Metazoa</taxon>
        <taxon>Chordata</taxon>
        <taxon>Craniata</taxon>
        <taxon>Vertebrata</taxon>
        <taxon>Euteleostomi</taxon>
        <taxon>Actinopterygii</taxon>
        <taxon>Neopterygii</taxon>
        <taxon>Teleostei</taxon>
        <taxon>Ostariophysi</taxon>
        <taxon>Cypriniformes</taxon>
        <taxon>Danionidae</taxon>
        <taxon>Danioninae</taxon>
        <taxon>Danionella</taxon>
    </lineage>
</organism>
<keyword evidence="1" id="KW-0175">Coiled coil</keyword>
<dbReference type="AlphaFoldDB" id="A0A553R136"/>
<protein>
    <submittedName>
        <fullName evidence="2">Uncharacterized protein</fullName>
    </submittedName>
</protein>
<dbReference type="PANTHER" id="PTHR47615:SF1">
    <property type="entry name" value="COILED-COIL DOMAIN-CONTAINING PROTEIN 158"/>
    <property type="match status" value="1"/>
</dbReference>
<feature type="non-terminal residue" evidence="2">
    <location>
        <position position="431"/>
    </location>
</feature>
<feature type="coiled-coil region" evidence="1">
    <location>
        <begin position="99"/>
        <end position="238"/>
    </location>
</feature>
<sequence>MRSMDLEDGMNKIQENSFTKGIQQYLIDEKQQMEQLREDNLQLKAALRQAELMLSTMVREKGCQQAALSEQICSVDQLTLERQKRSAELGVQRLQIRQLKEGQDAFEKLEQENVKLKTHLKTVRAELNQASCCWRRQEAAHAHGLKVAVEMQKQITAKREQIDFMQSRIQLLEETIERLKMEKHSQAALLEKNAADLLSERESRRRLQSELKRLGLKERELQDKSQRLEGALQKMSKNFADCQDLIQKQEQGMTRLKLQHTLDLKEMQNQKWRSTVCSRCRKIPRDLPLGRYKANGLMEAGQLSEQRECAGANAPLEPFQMSICDPTVESKNLLGELPAGIDKGLNSHTARTVKKRSEEDQWSRHDYTRKVDPHLPDLNNTSTSHNNRFVTAVEMCPSLAVGRKSPVHLLLTSDLPQNRNKMKHLDNTQLI</sequence>
<dbReference type="Proteomes" id="UP000316079">
    <property type="component" value="Unassembled WGS sequence"/>
</dbReference>
<proteinExistence type="predicted"/>
<dbReference type="EMBL" id="SRMA01025337">
    <property type="protein sequence ID" value="TRY95894.1"/>
    <property type="molecule type" value="Genomic_DNA"/>
</dbReference>
<evidence type="ECO:0000313" key="3">
    <source>
        <dbReference type="Proteomes" id="UP000316079"/>
    </source>
</evidence>
<reference evidence="2 3" key="1">
    <citation type="journal article" date="2019" name="Sci. Data">
        <title>Hybrid genome assembly and annotation of Danionella translucida.</title>
        <authorList>
            <person name="Kadobianskyi M."/>
            <person name="Schulze L."/>
            <person name="Schuelke M."/>
            <person name="Judkewitz B."/>
        </authorList>
    </citation>
    <scope>NUCLEOTIDE SEQUENCE [LARGE SCALE GENOMIC DNA]</scope>
    <source>
        <strain evidence="2 3">Bolton</strain>
    </source>
</reference>
<keyword evidence="3" id="KW-1185">Reference proteome</keyword>
<evidence type="ECO:0000256" key="1">
    <source>
        <dbReference type="SAM" id="Coils"/>
    </source>
</evidence>
<dbReference type="Pfam" id="PF15921">
    <property type="entry name" value="CCDC158"/>
    <property type="match status" value="1"/>
</dbReference>
<gene>
    <name evidence="2" type="ORF">DNTS_021415</name>
</gene>
<feature type="coiled-coil region" evidence="1">
    <location>
        <begin position="26"/>
        <end position="53"/>
    </location>
</feature>
<dbReference type="OrthoDB" id="10072099at2759"/>
<accession>A0A553R136</accession>
<dbReference type="STRING" id="623744.A0A553R136"/>
<comment type="caution">
    <text evidence="2">The sequence shown here is derived from an EMBL/GenBank/DDBJ whole genome shotgun (WGS) entry which is preliminary data.</text>
</comment>
<name>A0A553R136_9TELE</name>
<evidence type="ECO:0000313" key="2">
    <source>
        <dbReference type="EMBL" id="TRY95894.1"/>
    </source>
</evidence>
<dbReference type="InterPro" id="IPR031809">
    <property type="entry name" value="CCDC158"/>
</dbReference>